<evidence type="ECO:0000313" key="3">
    <source>
        <dbReference type="EMBL" id="CAB5055597.1"/>
    </source>
</evidence>
<feature type="domain" description="Glyoxalase-like" evidence="1">
    <location>
        <begin position="8"/>
        <end position="178"/>
    </location>
</feature>
<sequence length="259" mass="27840">MLRLRQIALVAHDLDPVEADLKAVFGLGTAFNDPHIDVFGLRNAVIPAGRQFIEIVSPIRDNTAGGRYLARRNGDGGYMTIFQCDDHPAVKARADDLGIRRVVDQQGKEYWILQLHPADTGGTFLEIDVQHGGDSLDGKWEPAGPNWSDNITDTLVAITAAEIQSPDPAPLADKWSRILDVPVAVSTDGAVRSLTADNATLRFVQTKDGRPEGLGGIDVTVRPADLSAVLARAEARGLAQTGDRSLLNIGGIRVRVRAA</sequence>
<evidence type="ECO:0000259" key="1">
    <source>
        <dbReference type="Pfam" id="PF13468"/>
    </source>
</evidence>
<dbReference type="EMBL" id="CAFBQP010000012">
    <property type="protein sequence ID" value="CAB5055597.1"/>
    <property type="molecule type" value="Genomic_DNA"/>
</dbReference>
<dbReference type="AlphaFoldDB" id="A0A6J6SS81"/>
<dbReference type="InterPro" id="IPR029068">
    <property type="entry name" value="Glyas_Bleomycin-R_OHBP_Dase"/>
</dbReference>
<gene>
    <name evidence="2" type="ORF">UFOPK2806_00156</name>
    <name evidence="3" type="ORF">UFOPK4306_00441</name>
</gene>
<reference evidence="2" key="1">
    <citation type="submission" date="2020-05" db="EMBL/GenBank/DDBJ databases">
        <authorList>
            <person name="Chiriac C."/>
            <person name="Salcher M."/>
            <person name="Ghai R."/>
            <person name="Kavagutti S V."/>
        </authorList>
    </citation>
    <scope>NUCLEOTIDE SEQUENCE</scope>
</reference>
<protein>
    <submittedName>
        <fullName evidence="2">Unannotated protein</fullName>
    </submittedName>
</protein>
<organism evidence="2">
    <name type="scientific">freshwater metagenome</name>
    <dbReference type="NCBI Taxonomy" id="449393"/>
    <lineage>
        <taxon>unclassified sequences</taxon>
        <taxon>metagenomes</taxon>
        <taxon>ecological metagenomes</taxon>
    </lineage>
</organism>
<dbReference type="Pfam" id="PF13468">
    <property type="entry name" value="Glyoxalase_3"/>
    <property type="match status" value="1"/>
</dbReference>
<dbReference type="SUPFAM" id="SSF54593">
    <property type="entry name" value="Glyoxalase/Bleomycin resistance protein/Dihydroxybiphenyl dioxygenase"/>
    <property type="match status" value="2"/>
</dbReference>
<proteinExistence type="predicted"/>
<evidence type="ECO:0000313" key="2">
    <source>
        <dbReference type="EMBL" id="CAB4737670.1"/>
    </source>
</evidence>
<accession>A0A6J6SS81</accession>
<dbReference type="EMBL" id="CAEZYY010000001">
    <property type="protein sequence ID" value="CAB4737670.1"/>
    <property type="molecule type" value="Genomic_DNA"/>
</dbReference>
<name>A0A6J6SS81_9ZZZZ</name>
<dbReference type="InterPro" id="IPR025870">
    <property type="entry name" value="Glyoxalase-like_dom"/>
</dbReference>
<dbReference type="Gene3D" id="3.10.180.10">
    <property type="entry name" value="2,3-Dihydroxybiphenyl 1,2-Dioxygenase, domain 1"/>
    <property type="match status" value="1"/>
</dbReference>